<gene>
    <name evidence="2" type="ORF">GCM10025772_24930</name>
</gene>
<keyword evidence="1" id="KW-0812">Transmembrane</keyword>
<evidence type="ECO:0000313" key="2">
    <source>
        <dbReference type="EMBL" id="GAA5193635.1"/>
    </source>
</evidence>
<reference evidence="3" key="1">
    <citation type="journal article" date="2019" name="Int. J. Syst. Evol. Microbiol.">
        <title>The Global Catalogue of Microorganisms (GCM) 10K type strain sequencing project: providing services to taxonomists for standard genome sequencing and annotation.</title>
        <authorList>
            <consortium name="The Broad Institute Genomics Platform"/>
            <consortium name="The Broad Institute Genome Sequencing Center for Infectious Disease"/>
            <person name="Wu L."/>
            <person name="Ma J."/>
        </authorList>
    </citation>
    <scope>NUCLEOTIDE SEQUENCE [LARGE SCALE GENOMIC DNA]</scope>
    <source>
        <strain evidence="3">JCM 18720</strain>
    </source>
</reference>
<feature type="transmembrane region" description="Helical" evidence="1">
    <location>
        <begin position="58"/>
        <end position="81"/>
    </location>
</feature>
<sequence length="280" mass="29259">MAITPLLMIKVLLAASMVLGLARIAERVGPEWAGLLSGAPLGVALVLFFYGIEQGVEYAAAAAFFALFGLMAALVFAYLFVILVPHNKGSAPWPLIGALAGYGAAAALLLQLLQLLGVSLVGGTHGKVPGLPLVLPIAMVAAALALGVGLILRRQPVSRFGSARLSRRQQGIRAVVAALLVVMITALAHCLTPAAAGVLAGFPLVLFALMLVLQWHHGSGPVAAVVSHFPFGMGSLILYTLTVTLTYPTWGLIAGTAVSMLVALLYLVLLGLWRHKRTHR</sequence>
<feature type="transmembrane region" description="Helical" evidence="1">
    <location>
        <begin position="194"/>
        <end position="215"/>
    </location>
</feature>
<feature type="transmembrane region" description="Helical" evidence="1">
    <location>
        <begin position="133"/>
        <end position="152"/>
    </location>
</feature>
<feature type="transmembrane region" description="Helical" evidence="1">
    <location>
        <begin position="172"/>
        <end position="188"/>
    </location>
</feature>
<proteinExistence type="predicted"/>
<feature type="transmembrane region" description="Helical" evidence="1">
    <location>
        <begin position="93"/>
        <end position="113"/>
    </location>
</feature>
<organism evidence="2 3">
    <name type="scientific">Ferrimonas gelatinilytica</name>
    <dbReference type="NCBI Taxonomy" id="1255257"/>
    <lineage>
        <taxon>Bacteria</taxon>
        <taxon>Pseudomonadati</taxon>
        <taxon>Pseudomonadota</taxon>
        <taxon>Gammaproteobacteria</taxon>
        <taxon>Alteromonadales</taxon>
        <taxon>Ferrimonadaceae</taxon>
        <taxon>Ferrimonas</taxon>
    </lineage>
</organism>
<evidence type="ECO:0000256" key="1">
    <source>
        <dbReference type="SAM" id="Phobius"/>
    </source>
</evidence>
<keyword evidence="1" id="KW-0472">Membrane</keyword>
<protein>
    <recommendedName>
        <fullName evidence="4">CPBP family intramembrane metalloprotease</fullName>
    </recommendedName>
</protein>
<feature type="transmembrane region" description="Helical" evidence="1">
    <location>
        <begin position="6"/>
        <end position="25"/>
    </location>
</feature>
<dbReference type="RefSeq" id="WP_345317452.1">
    <property type="nucleotide sequence ID" value="NZ_BAABLF010000026.1"/>
</dbReference>
<dbReference type="Proteomes" id="UP001501600">
    <property type="component" value="Unassembled WGS sequence"/>
</dbReference>
<keyword evidence="1" id="KW-1133">Transmembrane helix</keyword>
<feature type="transmembrane region" description="Helical" evidence="1">
    <location>
        <begin position="222"/>
        <end position="241"/>
    </location>
</feature>
<accession>A0ABP9SDH6</accession>
<feature type="transmembrane region" description="Helical" evidence="1">
    <location>
        <begin position="247"/>
        <end position="273"/>
    </location>
</feature>
<evidence type="ECO:0008006" key="4">
    <source>
        <dbReference type="Google" id="ProtNLM"/>
    </source>
</evidence>
<dbReference type="EMBL" id="BAABLF010000026">
    <property type="protein sequence ID" value="GAA5193635.1"/>
    <property type="molecule type" value="Genomic_DNA"/>
</dbReference>
<keyword evidence="3" id="KW-1185">Reference proteome</keyword>
<comment type="caution">
    <text evidence="2">The sequence shown here is derived from an EMBL/GenBank/DDBJ whole genome shotgun (WGS) entry which is preliminary data.</text>
</comment>
<evidence type="ECO:0000313" key="3">
    <source>
        <dbReference type="Proteomes" id="UP001501600"/>
    </source>
</evidence>
<name>A0ABP9SDH6_9GAMM</name>
<feature type="transmembrane region" description="Helical" evidence="1">
    <location>
        <begin position="32"/>
        <end position="52"/>
    </location>
</feature>